<dbReference type="GO" id="GO:0008408">
    <property type="term" value="F:3'-5' exonuclease activity"/>
    <property type="evidence" value="ECO:0007669"/>
    <property type="project" value="InterPro"/>
</dbReference>
<evidence type="ECO:0000259" key="11">
    <source>
        <dbReference type="Pfam" id="PF00712"/>
    </source>
</evidence>
<keyword evidence="7 10" id="KW-0235">DNA replication</keyword>
<dbReference type="PIRSF" id="PIRSF000804">
    <property type="entry name" value="DNA_pol_III_b"/>
    <property type="match status" value="1"/>
</dbReference>
<dbReference type="GO" id="GO:0006271">
    <property type="term" value="P:DNA strand elongation involved in DNA replication"/>
    <property type="evidence" value="ECO:0007669"/>
    <property type="project" value="TreeGrafter"/>
</dbReference>
<keyword evidence="9" id="KW-0238">DNA-binding</keyword>
<evidence type="ECO:0000259" key="12">
    <source>
        <dbReference type="Pfam" id="PF02767"/>
    </source>
</evidence>
<evidence type="ECO:0000313" key="14">
    <source>
        <dbReference type="EMBL" id="QDV04511.1"/>
    </source>
</evidence>
<dbReference type="PANTHER" id="PTHR30478:SF0">
    <property type="entry name" value="BETA SLIDING CLAMP"/>
    <property type="match status" value="1"/>
</dbReference>
<dbReference type="SMART" id="SM00480">
    <property type="entry name" value="POL3Bc"/>
    <property type="match status" value="1"/>
</dbReference>
<comment type="function">
    <text evidence="10">Confers DNA tethering and processivity to DNA polymerases and other proteins. Acts as a clamp, forming a ring around DNA (a reaction catalyzed by the clamp-loading complex) which diffuses in an ATP-independent manner freely and bidirectionally along dsDNA. Initially characterized for its ability to contact the catalytic subunit of DNA polymerase III (Pol III), a complex, multichain enzyme responsible for most of the replicative synthesis in bacteria; Pol III exhibits 3'-5' exonuclease proofreading activity. The beta chain is required for initiation of replication as well as for processivity of DNA replication.</text>
</comment>
<dbReference type="InterPro" id="IPR001001">
    <property type="entry name" value="DNA_polIII_beta"/>
</dbReference>
<evidence type="ECO:0000256" key="9">
    <source>
        <dbReference type="ARBA" id="ARBA00023125"/>
    </source>
</evidence>
<dbReference type="InterPro" id="IPR022635">
    <property type="entry name" value="DNA_polIII_beta_C"/>
</dbReference>
<dbReference type="Proteomes" id="UP000320390">
    <property type="component" value="Chromosome"/>
</dbReference>
<comment type="subcellular location">
    <subcellularLocation>
        <location evidence="1 10">Cytoplasm</location>
    </subcellularLocation>
</comment>
<dbReference type="GO" id="GO:0003677">
    <property type="term" value="F:DNA binding"/>
    <property type="evidence" value="ECO:0007669"/>
    <property type="project" value="UniProtKB-UniRule"/>
</dbReference>
<evidence type="ECO:0000256" key="2">
    <source>
        <dbReference type="ARBA" id="ARBA00010752"/>
    </source>
</evidence>
<dbReference type="NCBIfam" id="TIGR00663">
    <property type="entry name" value="dnan"/>
    <property type="match status" value="1"/>
</dbReference>
<evidence type="ECO:0000256" key="6">
    <source>
        <dbReference type="ARBA" id="ARBA00022695"/>
    </source>
</evidence>
<comment type="similarity">
    <text evidence="2 10">Belongs to the beta sliding clamp family.</text>
</comment>
<dbReference type="AlphaFoldDB" id="A0A518EKE0"/>
<gene>
    <name evidence="14" type="primary">dnaN</name>
    <name evidence="14" type="ORF">Poly30_00020</name>
</gene>
<name>A0A518EKE0_9BACT</name>
<keyword evidence="8 10" id="KW-0239">DNA-directed DNA polymerase</keyword>
<dbReference type="Pfam" id="PF02768">
    <property type="entry name" value="DNA_pol3_beta_3"/>
    <property type="match status" value="1"/>
</dbReference>
<dbReference type="PANTHER" id="PTHR30478">
    <property type="entry name" value="DNA POLYMERASE III SUBUNIT BETA"/>
    <property type="match status" value="1"/>
</dbReference>
<evidence type="ECO:0000256" key="8">
    <source>
        <dbReference type="ARBA" id="ARBA00022932"/>
    </source>
</evidence>
<dbReference type="SUPFAM" id="SSF55979">
    <property type="entry name" value="DNA clamp"/>
    <property type="match status" value="3"/>
</dbReference>
<feature type="domain" description="DNA polymerase III beta sliding clamp C-terminal" evidence="13">
    <location>
        <begin position="246"/>
        <end position="350"/>
    </location>
</feature>
<dbReference type="GO" id="GO:0005737">
    <property type="term" value="C:cytoplasm"/>
    <property type="evidence" value="ECO:0007669"/>
    <property type="project" value="UniProtKB-SubCell"/>
</dbReference>
<keyword evidence="5 10" id="KW-0808">Transferase</keyword>
<dbReference type="EMBL" id="CP036434">
    <property type="protein sequence ID" value="QDV04511.1"/>
    <property type="molecule type" value="Genomic_DNA"/>
</dbReference>
<evidence type="ECO:0000313" key="15">
    <source>
        <dbReference type="Proteomes" id="UP000320390"/>
    </source>
</evidence>
<dbReference type="Gene3D" id="3.10.150.10">
    <property type="entry name" value="DNA Polymerase III, subunit A, domain 2"/>
    <property type="match status" value="1"/>
</dbReference>
<accession>A0A518EKE0</accession>
<feature type="domain" description="DNA polymerase III beta sliding clamp N-terminal" evidence="11">
    <location>
        <begin position="1"/>
        <end position="119"/>
    </location>
</feature>
<dbReference type="Pfam" id="PF02767">
    <property type="entry name" value="DNA_pol3_beta_2"/>
    <property type="match status" value="1"/>
</dbReference>
<dbReference type="GO" id="GO:0003887">
    <property type="term" value="F:DNA-directed DNA polymerase activity"/>
    <property type="evidence" value="ECO:0007669"/>
    <property type="project" value="UniProtKB-UniRule"/>
</dbReference>
<feature type="domain" description="DNA polymerase III beta sliding clamp central" evidence="12">
    <location>
        <begin position="130"/>
        <end position="243"/>
    </location>
</feature>
<comment type="subunit">
    <text evidence="10">Forms a ring-shaped head-to-tail homodimer around DNA.</text>
</comment>
<organism evidence="14 15">
    <name type="scientific">Saltatorellus ferox</name>
    <dbReference type="NCBI Taxonomy" id="2528018"/>
    <lineage>
        <taxon>Bacteria</taxon>
        <taxon>Pseudomonadati</taxon>
        <taxon>Planctomycetota</taxon>
        <taxon>Planctomycetia</taxon>
        <taxon>Planctomycetia incertae sedis</taxon>
        <taxon>Saltatorellus</taxon>
    </lineage>
</organism>
<evidence type="ECO:0000256" key="1">
    <source>
        <dbReference type="ARBA" id="ARBA00004496"/>
    </source>
</evidence>
<reference evidence="14 15" key="1">
    <citation type="submission" date="2019-02" db="EMBL/GenBank/DDBJ databases">
        <title>Deep-cultivation of Planctomycetes and their phenomic and genomic characterization uncovers novel biology.</title>
        <authorList>
            <person name="Wiegand S."/>
            <person name="Jogler M."/>
            <person name="Boedeker C."/>
            <person name="Pinto D."/>
            <person name="Vollmers J."/>
            <person name="Rivas-Marin E."/>
            <person name="Kohn T."/>
            <person name="Peeters S.H."/>
            <person name="Heuer A."/>
            <person name="Rast P."/>
            <person name="Oberbeckmann S."/>
            <person name="Bunk B."/>
            <person name="Jeske O."/>
            <person name="Meyerdierks A."/>
            <person name="Storesund J.E."/>
            <person name="Kallscheuer N."/>
            <person name="Luecker S."/>
            <person name="Lage O.M."/>
            <person name="Pohl T."/>
            <person name="Merkel B.J."/>
            <person name="Hornburger P."/>
            <person name="Mueller R.-W."/>
            <person name="Bruemmer F."/>
            <person name="Labrenz M."/>
            <person name="Spormann A.M."/>
            <person name="Op den Camp H."/>
            <person name="Overmann J."/>
            <person name="Amann R."/>
            <person name="Jetten M.S.M."/>
            <person name="Mascher T."/>
            <person name="Medema M.H."/>
            <person name="Devos D.P."/>
            <person name="Kaster A.-K."/>
            <person name="Ovreas L."/>
            <person name="Rohde M."/>
            <person name="Galperin M.Y."/>
            <person name="Jogler C."/>
        </authorList>
    </citation>
    <scope>NUCLEOTIDE SEQUENCE [LARGE SCALE GENOMIC DNA]</scope>
    <source>
        <strain evidence="14 15">Poly30</strain>
    </source>
</reference>
<dbReference type="GO" id="GO:0009360">
    <property type="term" value="C:DNA polymerase III complex"/>
    <property type="evidence" value="ECO:0007669"/>
    <property type="project" value="InterPro"/>
</dbReference>
<dbReference type="CDD" id="cd00140">
    <property type="entry name" value="beta_clamp"/>
    <property type="match status" value="1"/>
</dbReference>
<evidence type="ECO:0000256" key="4">
    <source>
        <dbReference type="ARBA" id="ARBA00022490"/>
    </source>
</evidence>
<evidence type="ECO:0000256" key="5">
    <source>
        <dbReference type="ARBA" id="ARBA00022679"/>
    </source>
</evidence>
<keyword evidence="15" id="KW-1185">Reference proteome</keyword>
<keyword evidence="6 10" id="KW-0548">Nucleotidyltransferase</keyword>
<evidence type="ECO:0000259" key="13">
    <source>
        <dbReference type="Pfam" id="PF02768"/>
    </source>
</evidence>
<dbReference type="RefSeq" id="WP_145193943.1">
    <property type="nucleotide sequence ID" value="NZ_CP036434.1"/>
</dbReference>
<dbReference type="InterPro" id="IPR046938">
    <property type="entry name" value="DNA_clamp_sf"/>
</dbReference>
<dbReference type="InterPro" id="IPR022637">
    <property type="entry name" value="DNA_polIII_beta_cen"/>
</dbReference>
<proteinExistence type="inferred from homology"/>
<dbReference type="InterPro" id="IPR022634">
    <property type="entry name" value="DNA_polIII_beta_N"/>
</dbReference>
<evidence type="ECO:0000256" key="3">
    <source>
        <dbReference type="ARBA" id="ARBA00021035"/>
    </source>
</evidence>
<dbReference type="Pfam" id="PF00712">
    <property type="entry name" value="DNA_pol3_beta"/>
    <property type="match status" value="1"/>
</dbReference>
<evidence type="ECO:0000256" key="10">
    <source>
        <dbReference type="PIRNR" id="PIRNR000804"/>
    </source>
</evidence>
<dbReference type="OrthoDB" id="8421503at2"/>
<sequence>MKATCDRDALREGLAIINSVIPSKSTKPILDNVCLVATDDTLELVATDQEVSVRFKITQCKVIEPGPVVIPARTAFDFVRDLSGETVTIATSDTQCTITSGADSCDLVVADADEFPVVPRFKDDGAVSLQGGNFTRLVGRTAFAAAKEAGRYSMHGVLTELENDQLRLVATDGRRLSMATIPVEMKGMEAKRAIVPTKGMQLFCRVITDPLDQVKLALHEDQIGLISKNAEIFARLIDGDFPQYQAVIPAECGNRIEADAEQFTRKLRLVSNVSGDETRAVRLRVKGDQLEMYGHSAGRGEATAHMDVSFRGEDSDIAFNPDYVLDGIKHGQPELVVLEFAQKTSPGKFTLGENHVYIVMPITLDA</sequence>
<evidence type="ECO:0000256" key="7">
    <source>
        <dbReference type="ARBA" id="ARBA00022705"/>
    </source>
</evidence>
<dbReference type="Gene3D" id="3.70.10.10">
    <property type="match status" value="1"/>
</dbReference>
<protein>
    <recommendedName>
        <fullName evidence="3 10">Beta sliding clamp</fullName>
    </recommendedName>
</protein>
<keyword evidence="4 10" id="KW-0963">Cytoplasm</keyword>